<dbReference type="Pfam" id="PF00672">
    <property type="entry name" value="HAMP"/>
    <property type="match status" value="1"/>
</dbReference>
<evidence type="ECO:0000256" key="3">
    <source>
        <dbReference type="ARBA" id="ARBA00012438"/>
    </source>
</evidence>
<feature type="transmembrane region" description="Helical" evidence="11">
    <location>
        <begin position="7"/>
        <end position="28"/>
    </location>
</feature>
<dbReference type="SMART" id="SM00304">
    <property type="entry name" value="HAMP"/>
    <property type="match status" value="1"/>
</dbReference>
<sequence length="457" mass="51578">MTIRTRLTLMFSSIVVALLVLFCTLLYWEEALHRQNVFTNRLKHEGITSAEALLGNEKFSPQLLKLLDKNQMTVLDKEEIVIFDLNKKIVYESGTDYFDIPKSRLDEVIKNGELYWRVGQGEIFGFRYQLGKAQVLIFSSAVDVYGLSKQRNLAIMLVAGCLLTTLVVFIAGWIFAGRALQPINRIINQIDTITASNLDSRLDEGNRTDEIAQLSLRFNQMLERLQKAFRLQKSFVAHASHELRTPLTAITGQIQVSLLADDSPEELKVMIQSVLEDVQQLNKLANGLLDIAGMDSNQTPLKHNLVNLTELLWSVRQELSEKKPEYEVLLLLEQEKDFMPELYAHEALLYTALINLIENGAKFSDNNTVSVKIECIENGARVTIHNSGKPIPENEILEIFEPFKRGSNSRNTPGHGVGLSLVKKIIELHQGQITVQSAENIGTTFTVILPYKAQTKI</sequence>
<dbReference type="CDD" id="cd00082">
    <property type="entry name" value="HisKA"/>
    <property type="match status" value="1"/>
</dbReference>
<dbReference type="PANTHER" id="PTHR45436:SF5">
    <property type="entry name" value="SENSOR HISTIDINE KINASE TRCS"/>
    <property type="match status" value="1"/>
</dbReference>
<feature type="domain" description="Histidine kinase" evidence="12">
    <location>
        <begin position="238"/>
        <end position="453"/>
    </location>
</feature>
<dbReference type="Gene3D" id="1.10.287.130">
    <property type="match status" value="1"/>
</dbReference>
<keyword evidence="15" id="KW-1185">Reference proteome</keyword>
<feature type="domain" description="HAMP" evidence="13">
    <location>
        <begin position="177"/>
        <end position="230"/>
    </location>
</feature>
<keyword evidence="5" id="KW-0808">Transferase</keyword>
<dbReference type="InterPro" id="IPR005467">
    <property type="entry name" value="His_kinase_dom"/>
</dbReference>
<dbReference type="InterPro" id="IPR050428">
    <property type="entry name" value="TCS_sensor_his_kinase"/>
</dbReference>
<evidence type="ECO:0000256" key="1">
    <source>
        <dbReference type="ARBA" id="ARBA00000085"/>
    </source>
</evidence>
<gene>
    <name evidence="14" type="ORF">QM524_21350</name>
</gene>
<evidence type="ECO:0000256" key="10">
    <source>
        <dbReference type="ARBA" id="ARBA00023136"/>
    </source>
</evidence>
<dbReference type="SUPFAM" id="SSF47384">
    <property type="entry name" value="Homodimeric domain of signal transducing histidine kinase"/>
    <property type="match status" value="1"/>
</dbReference>
<dbReference type="PROSITE" id="PS50885">
    <property type="entry name" value="HAMP"/>
    <property type="match status" value="1"/>
</dbReference>
<dbReference type="InterPro" id="IPR003660">
    <property type="entry name" value="HAMP_dom"/>
</dbReference>
<dbReference type="Pfam" id="PF00512">
    <property type="entry name" value="HisKA"/>
    <property type="match status" value="1"/>
</dbReference>
<proteinExistence type="predicted"/>
<dbReference type="SUPFAM" id="SSF55874">
    <property type="entry name" value="ATPase domain of HSP90 chaperone/DNA topoisomerase II/histidine kinase"/>
    <property type="match status" value="1"/>
</dbReference>
<evidence type="ECO:0000256" key="6">
    <source>
        <dbReference type="ARBA" id="ARBA00022692"/>
    </source>
</evidence>
<keyword evidence="4" id="KW-0597">Phosphoprotein</keyword>
<dbReference type="GO" id="GO:0016301">
    <property type="term" value="F:kinase activity"/>
    <property type="evidence" value="ECO:0007669"/>
    <property type="project" value="UniProtKB-KW"/>
</dbReference>
<dbReference type="Proteomes" id="UP001236507">
    <property type="component" value="Unassembled WGS sequence"/>
</dbReference>
<dbReference type="InterPro" id="IPR036097">
    <property type="entry name" value="HisK_dim/P_sf"/>
</dbReference>
<keyword evidence="7 14" id="KW-0418">Kinase</keyword>
<dbReference type="InterPro" id="IPR036890">
    <property type="entry name" value="HATPase_C_sf"/>
</dbReference>
<comment type="catalytic activity">
    <reaction evidence="1">
        <text>ATP + protein L-histidine = ADP + protein N-phospho-L-histidine.</text>
        <dbReference type="EC" id="2.7.13.3"/>
    </reaction>
</comment>
<dbReference type="SMART" id="SM00388">
    <property type="entry name" value="HisKA"/>
    <property type="match status" value="1"/>
</dbReference>
<organism evidence="14 15">
    <name type="scientific">Flectobacillus roseus</name>
    <dbReference type="NCBI Taxonomy" id="502259"/>
    <lineage>
        <taxon>Bacteria</taxon>
        <taxon>Pseudomonadati</taxon>
        <taxon>Bacteroidota</taxon>
        <taxon>Cytophagia</taxon>
        <taxon>Cytophagales</taxon>
        <taxon>Flectobacillaceae</taxon>
        <taxon>Flectobacillus</taxon>
    </lineage>
</organism>
<name>A0ABT6YDW6_9BACT</name>
<dbReference type="SMART" id="SM00387">
    <property type="entry name" value="HATPase_c"/>
    <property type="match status" value="1"/>
</dbReference>
<dbReference type="EC" id="2.7.13.3" evidence="3"/>
<evidence type="ECO:0000256" key="2">
    <source>
        <dbReference type="ARBA" id="ARBA00004370"/>
    </source>
</evidence>
<evidence type="ECO:0000256" key="9">
    <source>
        <dbReference type="ARBA" id="ARBA00023012"/>
    </source>
</evidence>
<evidence type="ECO:0000259" key="13">
    <source>
        <dbReference type="PROSITE" id="PS50885"/>
    </source>
</evidence>
<dbReference type="CDD" id="cd06225">
    <property type="entry name" value="HAMP"/>
    <property type="match status" value="1"/>
</dbReference>
<evidence type="ECO:0000256" key="11">
    <source>
        <dbReference type="SAM" id="Phobius"/>
    </source>
</evidence>
<evidence type="ECO:0000256" key="7">
    <source>
        <dbReference type="ARBA" id="ARBA00022777"/>
    </source>
</evidence>
<keyword evidence="9" id="KW-0902">Two-component regulatory system</keyword>
<keyword evidence="6 11" id="KW-0812">Transmembrane</keyword>
<evidence type="ECO:0000313" key="14">
    <source>
        <dbReference type="EMBL" id="MDI9861781.1"/>
    </source>
</evidence>
<evidence type="ECO:0000313" key="15">
    <source>
        <dbReference type="Proteomes" id="UP001236507"/>
    </source>
</evidence>
<evidence type="ECO:0000256" key="4">
    <source>
        <dbReference type="ARBA" id="ARBA00022553"/>
    </source>
</evidence>
<feature type="transmembrane region" description="Helical" evidence="11">
    <location>
        <begin position="153"/>
        <end position="176"/>
    </location>
</feature>
<dbReference type="SUPFAM" id="SSF158472">
    <property type="entry name" value="HAMP domain-like"/>
    <property type="match status" value="1"/>
</dbReference>
<dbReference type="Gene3D" id="6.10.340.10">
    <property type="match status" value="1"/>
</dbReference>
<accession>A0ABT6YDW6</accession>
<dbReference type="Gene3D" id="3.30.565.10">
    <property type="entry name" value="Histidine kinase-like ATPase, C-terminal domain"/>
    <property type="match status" value="1"/>
</dbReference>
<dbReference type="RefSeq" id="WP_283346139.1">
    <property type="nucleotide sequence ID" value="NZ_JASHIF010000022.1"/>
</dbReference>
<dbReference type="PANTHER" id="PTHR45436">
    <property type="entry name" value="SENSOR HISTIDINE KINASE YKOH"/>
    <property type="match status" value="1"/>
</dbReference>
<dbReference type="PROSITE" id="PS50109">
    <property type="entry name" value="HIS_KIN"/>
    <property type="match status" value="1"/>
</dbReference>
<dbReference type="Pfam" id="PF02518">
    <property type="entry name" value="HATPase_c"/>
    <property type="match status" value="1"/>
</dbReference>
<evidence type="ECO:0000256" key="8">
    <source>
        <dbReference type="ARBA" id="ARBA00022989"/>
    </source>
</evidence>
<dbReference type="PRINTS" id="PR00344">
    <property type="entry name" value="BCTRLSENSOR"/>
</dbReference>
<dbReference type="InterPro" id="IPR004358">
    <property type="entry name" value="Sig_transdc_His_kin-like_C"/>
</dbReference>
<dbReference type="EMBL" id="JASHIF010000022">
    <property type="protein sequence ID" value="MDI9861781.1"/>
    <property type="molecule type" value="Genomic_DNA"/>
</dbReference>
<evidence type="ECO:0000259" key="12">
    <source>
        <dbReference type="PROSITE" id="PS50109"/>
    </source>
</evidence>
<keyword evidence="8 11" id="KW-1133">Transmembrane helix</keyword>
<protein>
    <recommendedName>
        <fullName evidence="3">histidine kinase</fullName>
        <ecNumber evidence="3">2.7.13.3</ecNumber>
    </recommendedName>
</protein>
<evidence type="ECO:0000256" key="5">
    <source>
        <dbReference type="ARBA" id="ARBA00022679"/>
    </source>
</evidence>
<comment type="caution">
    <text evidence="14">The sequence shown here is derived from an EMBL/GenBank/DDBJ whole genome shotgun (WGS) entry which is preliminary data.</text>
</comment>
<dbReference type="InterPro" id="IPR003594">
    <property type="entry name" value="HATPase_dom"/>
</dbReference>
<dbReference type="InterPro" id="IPR003661">
    <property type="entry name" value="HisK_dim/P_dom"/>
</dbReference>
<comment type="subcellular location">
    <subcellularLocation>
        <location evidence="2">Membrane</location>
    </subcellularLocation>
</comment>
<keyword evidence="10 11" id="KW-0472">Membrane</keyword>
<reference evidence="14 15" key="1">
    <citation type="submission" date="2023-05" db="EMBL/GenBank/DDBJ databases">
        <title>Novel species of genus Flectobacillus isolated from stream in China.</title>
        <authorList>
            <person name="Lu H."/>
        </authorList>
    </citation>
    <scope>NUCLEOTIDE SEQUENCE [LARGE SCALE GENOMIC DNA]</scope>
    <source>
        <strain evidence="14 15">KCTC 42575</strain>
    </source>
</reference>